<protein>
    <recommendedName>
        <fullName evidence="1">Swt1-like HEPN domain-containing protein</fullName>
    </recommendedName>
</protein>
<proteinExistence type="predicted"/>
<sequence>MSLDDSKKNKRKDSDISRSTAESVLNRELGVTKRLLDTAGYNFTQSASQELHRKVQSLIPRFTGFQDHPALKLSREIGEYSRSICNTPEIAAAGNLFKQLEESHFFLIVRQLEESPFFAITRQVGLVAESIESRLKHLSAPAMAISNLSNSISGYLKLEIIGNILLEQQTYEEKVVDAFRLEFGDWRDPITFREEASENTRRSLYEKQGFDEELVDFSDEGFGEIIEVTNIKRPLSEIENIFGPLIPEGMSDRASTSEHERQAYDWLRSLETAIRIFIDKVMHRAFGEDWPKHRLPNNLYKDWCEKRHQSTQNGYPPRPIIDYADFSDYLRIIEKKDNWGSVFSSYWVRQEDIRESFQRLRAARNNTMHARAVLKEDLIIIYSEGRRVFQVLAKEWTKK</sequence>
<evidence type="ECO:0000259" key="1">
    <source>
        <dbReference type="Pfam" id="PF18731"/>
    </source>
</evidence>
<evidence type="ECO:0000313" key="3">
    <source>
        <dbReference type="Proteomes" id="UP000076335"/>
    </source>
</evidence>
<dbReference type="OrthoDB" id="8447818at2"/>
<evidence type="ECO:0000313" key="2">
    <source>
        <dbReference type="EMBL" id="KZB69442.1"/>
    </source>
</evidence>
<dbReference type="Pfam" id="PF18731">
    <property type="entry name" value="HEPN_Swt1"/>
    <property type="match status" value="1"/>
</dbReference>
<dbReference type="Proteomes" id="UP000076335">
    <property type="component" value="Unassembled WGS sequence"/>
</dbReference>
<reference evidence="2 3" key="1">
    <citation type="submission" date="2015-12" db="EMBL/GenBank/DDBJ databases">
        <title>Genome sequence of Thalassospira lucentensis MCCC 1A02072.</title>
        <authorList>
            <person name="Lu L."/>
            <person name="Lai Q."/>
            <person name="Shao Z."/>
            <person name="Qian P."/>
        </authorList>
    </citation>
    <scope>NUCLEOTIDE SEQUENCE [LARGE SCALE GENOMIC DNA]</scope>
    <source>
        <strain evidence="2 3">MCCC 1A02072</strain>
    </source>
</reference>
<organism evidence="2 3">
    <name type="scientific">Thalassospira lucentensis</name>
    <dbReference type="NCBI Taxonomy" id="168935"/>
    <lineage>
        <taxon>Bacteria</taxon>
        <taxon>Pseudomonadati</taxon>
        <taxon>Pseudomonadota</taxon>
        <taxon>Alphaproteobacteria</taxon>
        <taxon>Rhodospirillales</taxon>
        <taxon>Thalassospiraceae</taxon>
        <taxon>Thalassospira</taxon>
    </lineage>
</organism>
<dbReference type="RefSeq" id="WP_062947696.1">
    <property type="nucleotide sequence ID" value="NZ_LPVY01000001.1"/>
</dbReference>
<feature type="domain" description="Swt1-like HEPN" evidence="1">
    <location>
        <begin position="267"/>
        <end position="379"/>
    </location>
</feature>
<gene>
    <name evidence="2" type="ORF">AUP42_00020</name>
</gene>
<dbReference type="AlphaFoldDB" id="A0A154LC03"/>
<dbReference type="EMBL" id="LPVY01000001">
    <property type="protein sequence ID" value="KZB69442.1"/>
    <property type="molecule type" value="Genomic_DNA"/>
</dbReference>
<dbReference type="InterPro" id="IPR041650">
    <property type="entry name" value="HEPN_Swt1"/>
</dbReference>
<accession>A0A154LC03</accession>
<name>A0A154LC03_9PROT</name>
<comment type="caution">
    <text evidence="2">The sequence shown here is derived from an EMBL/GenBank/DDBJ whole genome shotgun (WGS) entry which is preliminary data.</text>
</comment>